<evidence type="ECO:0000313" key="1">
    <source>
        <dbReference type="EMBL" id="NMO15417.1"/>
    </source>
</evidence>
<gene>
    <name evidence="1" type="ORF">HG543_11205</name>
</gene>
<evidence type="ECO:0000313" key="2">
    <source>
        <dbReference type="Proteomes" id="UP000518300"/>
    </source>
</evidence>
<sequence>MASERWPYDESTRALIAQRLYALLPALYRVQDEPPRGREELRRFLEVLAGPLAVVRQNIEELHVDLFIDTASDEALSLLADMVGTRLLFPNADANRRDVRGTVAWRRRKGTPAMLQEMAEELAEQLVVLMEGWKHVAVTQDLDLLRPERVLPDVRSPLLSETSTGPLDATHHAVDVRAVSWTTGRYHPRHVTHWLHPTRMFPVERGTAAYVGDHGDPTASNNPGGMDPDWRYAVHPLGRSQALRVRRASTRDDIPTDRVPPMHFDAAPGDWFGKEGRFAIRVAGLLAGVAEPSTDVREPQTLLAHPAVADGAATLQVLEHETQRLTTPVELALCSVPLTGALLPDTAGASVRAVVQLHASGPAHPIPGGSPPALVPGAVVMLRLKPVGSPGAYFPGATVLLTGGTEEARRAHPVLGMQRSGFLRGALVVKLPAGWVMGERWLYVGADGSVVQAQTQPQGPVNVPLVSTSDGPRLDSNAVTHVGPGPVWPPLPLTAEVDLTDWLPPSQGSGPVILHGGRALREAAGVTQGVANTTEVSMVFSAGFVDAGVVRYRPMVRLRWTGPEAASASWRALDDDGADVGTASDARLAALAAWRDGDRPPRLRLAVRLEASAAGVILPPCEVAWTNREGEALLIHLPELTTVSGGGPVTWKTQAPYTAMSDAVAVAVDGSTWWEAGGNARMATSGPPGQPCYRGVAPLSRPVMHLRRRVRWRSLCQWSREAAAGLKHAGTRTGFLDVDVGHGLFAFANSDAPQLMPLGPRGAPRPPNVTVDYQEGYTAHVGARATTREPELNLLQETPTRIVSRGGTLRRGAPTSLGLVPCYRSLTEALAAIAIAPAEKEVIEFQDSATYPDEAPVWPAGVKQLTLQAAERYRPVLRVSGWSAQSGTGGGPAPTDASGTIVGGPPYDVLTLRGLVFSGPDVKLPRAYRVDVQYCSVADAGATLRFSAPGEQFARVTVIRSILAGVHLVGVVDLILVDSVVDAGAGVLPRPVAIHAADGRLFADRATVTGTVRVRELEASEVLFTDVVEVTDQFRGCIRFSSVPEGCVLPRRHQVVQGRAARFVSVSRDDPAHVRLAEHCDGAILSGAADGSEIGVFQGVQTARRREALLRRLDEFTPAGLVTGVIRVD</sequence>
<protein>
    <submittedName>
        <fullName evidence="1">Uncharacterized protein</fullName>
    </submittedName>
</protein>
<proteinExistence type="predicted"/>
<dbReference type="EMBL" id="JABBJJ010000039">
    <property type="protein sequence ID" value="NMO15417.1"/>
    <property type="molecule type" value="Genomic_DNA"/>
</dbReference>
<reference evidence="1 2" key="1">
    <citation type="submission" date="2020-04" db="EMBL/GenBank/DDBJ databases">
        <title>Draft genome of Pyxidicoccus fallax type strain.</title>
        <authorList>
            <person name="Whitworth D.E."/>
        </authorList>
    </citation>
    <scope>NUCLEOTIDE SEQUENCE [LARGE SCALE GENOMIC DNA]</scope>
    <source>
        <strain evidence="1 2">DSM 14698</strain>
    </source>
</reference>
<comment type="caution">
    <text evidence="1">The sequence shown here is derived from an EMBL/GenBank/DDBJ whole genome shotgun (WGS) entry which is preliminary data.</text>
</comment>
<organism evidence="1 2">
    <name type="scientific">Pyxidicoccus fallax</name>
    <dbReference type="NCBI Taxonomy" id="394095"/>
    <lineage>
        <taxon>Bacteria</taxon>
        <taxon>Pseudomonadati</taxon>
        <taxon>Myxococcota</taxon>
        <taxon>Myxococcia</taxon>
        <taxon>Myxococcales</taxon>
        <taxon>Cystobacterineae</taxon>
        <taxon>Myxococcaceae</taxon>
        <taxon>Pyxidicoccus</taxon>
    </lineage>
</organism>
<dbReference type="RefSeq" id="WP_169344711.1">
    <property type="nucleotide sequence ID" value="NZ_JABBJJ010000039.1"/>
</dbReference>
<dbReference type="AlphaFoldDB" id="A0A848LA16"/>
<dbReference type="Proteomes" id="UP000518300">
    <property type="component" value="Unassembled WGS sequence"/>
</dbReference>
<keyword evidence="2" id="KW-1185">Reference proteome</keyword>
<accession>A0A848LA16</accession>
<name>A0A848LA16_9BACT</name>